<dbReference type="EMBL" id="JANPWZ010002923">
    <property type="protein sequence ID" value="KAJ3555211.1"/>
    <property type="molecule type" value="Genomic_DNA"/>
</dbReference>
<evidence type="ECO:0000256" key="3">
    <source>
        <dbReference type="ARBA" id="ARBA00009295"/>
    </source>
</evidence>
<keyword evidence="14" id="KW-1185">Reference proteome</keyword>
<dbReference type="GO" id="GO:0016020">
    <property type="term" value="C:membrane"/>
    <property type="evidence" value="ECO:0007669"/>
    <property type="project" value="UniProtKB-SubCell"/>
</dbReference>
<dbReference type="InterPro" id="IPR012171">
    <property type="entry name" value="Fatty_acid_desaturase"/>
</dbReference>
<evidence type="ECO:0000313" key="14">
    <source>
        <dbReference type="Proteomes" id="UP001148614"/>
    </source>
</evidence>
<evidence type="ECO:0000256" key="1">
    <source>
        <dbReference type="ARBA" id="ARBA00004141"/>
    </source>
</evidence>
<evidence type="ECO:0000259" key="12">
    <source>
        <dbReference type="Pfam" id="PF00487"/>
    </source>
</evidence>
<dbReference type="GO" id="GO:0046872">
    <property type="term" value="F:metal ion binding"/>
    <property type="evidence" value="ECO:0007669"/>
    <property type="project" value="UniProtKB-KW"/>
</dbReference>
<keyword evidence="4" id="KW-0349">Heme</keyword>
<evidence type="ECO:0000256" key="6">
    <source>
        <dbReference type="ARBA" id="ARBA00022723"/>
    </source>
</evidence>
<name>A0A9W8N4U6_9PEZI</name>
<evidence type="ECO:0000256" key="7">
    <source>
        <dbReference type="ARBA" id="ARBA00022989"/>
    </source>
</evidence>
<dbReference type="PANTHER" id="PTHR19353:SF30">
    <property type="entry name" value="DELTA 8-(E)-SPHINGOLIPID DESATURASE"/>
    <property type="match status" value="1"/>
</dbReference>
<dbReference type="GO" id="GO:0006629">
    <property type="term" value="P:lipid metabolic process"/>
    <property type="evidence" value="ECO:0007669"/>
    <property type="project" value="UniProtKB-KW"/>
</dbReference>
<organism evidence="13 14">
    <name type="scientific">Xylaria arbuscula</name>
    <dbReference type="NCBI Taxonomy" id="114810"/>
    <lineage>
        <taxon>Eukaryota</taxon>
        <taxon>Fungi</taxon>
        <taxon>Dikarya</taxon>
        <taxon>Ascomycota</taxon>
        <taxon>Pezizomycotina</taxon>
        <taxon>Sordariomycetes</taxon>
        <taxon>Xylariomycetidae</taxon>
        <taxon>Xylariales</taxon>
        <taxon>Xylariaceae</taxon>
        <taxon>Xylaria</taxon>
    </lineage>
</organism>
<keyword evidence="7" id="KW-1133">Transmembrane helix</keyword>
<proteinExistence type="inferred from homology"/>
<keyword evidence="10" id="KW-0443">Lipid metabolism</keyword>
<comment type="similarity">
    <text evidence="3">Belongs to the fatty acid desaturase type 1 family.</text>
</comment>
<keyword evidence="9" id="KW-0408">Iron</keyword>
<comment type="subcellular location">
    <subcellularLocation>
        <location evidence="1">Membrane</location>
        <topology evidence="1">Multi-pass membrane protein</topology>
    </subcellularLocation>
</comment>
<keyword evidence="6" id="KW-0479">Metal-binding</keyword>
<evidence type="ECO:0000256" key="2">
    <source>
        <dbReference type="ARBA" id="ARBA00005189"/>
    </source>
</evidence>
<evidence type="ECO:0000256" key="8">
    <source>
        <dbReference type="ARBA" id="ARBA00023002"/>
    </source>
</evidence>
<evidence type="ECO:0000256" key="4">
    <source>
        <dbReference type="ARBA" id="ARBA00022617"/>
    </source>
</evidence>
<dbReference type="InterPro" id="IPR005804">
    <property type="entry name" value="FA_desaturase_dom"/>
</dbReference>
<dbReference type="AlphaFoldDB" id="A0A9W8N4U6"/>
<dbReference type="Proteomes" id="UP001148614">
    <property type="component" value="Unassembled WGS sequence"/>
</dbReference>
<feature type="domain" description="Fatty acid desaturase" evidence="12">
    <location>
        <begin position="5"/>
        <end position="57"/>
    </location>
</feature>
<dbReference type="Pfam" id="PF00487">
    <property type="entry name" value="FA_desaturase"/>
    <property type="match status" value="1"/>
</dbReference>
<evidence type="ECO:0000256" key="11">
    <source>
        <dbReference type="ARBA" id="ARBA00023136"/>
    </source>
</evidence>
<keyword evidence="5" id="KW-0812">Transmembrane</keyword>
<evidence type="ECO:0000256" key="10">
    <source>
        <dbReference type="ARBA" id="ARBA00023098"/>
    </source>
</evidence>
<evidence type="ECO:0000256" key="5">
    <source>
        <dbReference type="ARBA" id="ARBA00022692"/>
    </source>
</evidence>
<comment type="pathway">
    <text evidence="2">Lipid metabolism.</text>
</comment>
<accession>A0A9W8N4U6</accession>
<dbReference type="GO" id="GO:0016717">
    <property type="term" value="F:oxidoreductase activity, acting on paired donors, with oxidation of a pair of donors resulting in the reduction of molecular oxygen to two molecules of water"/>
    <property type="evidence" value="ECO:0007669"/>
    <property type="project" value="TreeGrafter"/>
</dbReference>
<evidence type="ECO:0000313" key="13">
    <source>
        <dbReference type="EMBL" id="KAJ3555211.1"/>
    </source>
</evidence>
<keyword evidence="11" id="KW-0472">Membrane</keyword>
<dbReference type="PANTHER" id="PTHR19353">
    <property type="entry name" value="FATTY ACID DESATURASE 2"/>
    <property type="match status" value="1"/>
</dbReference>
<evidence type="ECO:0000256" key="9">
    <source>
        <dbReference type="ARBA" id="ARBA00023004"/>
    </source>
</evidence>
<reference evidence="13" key="1">
    <citation type="submission" date="2022-07" db="EMBL/GenBank/DDBJ databases">
        <title>Genome Sequence of Xylaria arbuscula.</title>
        <authorList>
            <person name="Buettner E."/>
        </authorList>
    </citation>
    <scope>NUCLEOTIDE SEQUENCE</scope>
    <source>
        <strain evidence="13">VT107</strain>
    </source>
</reference>
<keyword evidence="8" id="KW-0560">Oxidoreductase</keyword>
<comment type="caution">
    <text evidence="13">The sequence shown here is derived from an EMBL/GenBank/DDBJ whole genome shotgun (WGS) entry which is preliminary data.</text>
</comment>
<sequence length="101" mass="11368">MLRTTMDIDCPAWLDFFHGGLQFQVIHHLFPRIPRHNLRRTQKLVQEFCDDVGIPYALYGFVDGNKMVVGTLAEVSRQAAILAKCQEVITAGGDPLHGHSH</sequence>
<gene>
    <name evidence="13" type="ORF">NPX13_g10404</name>
</gene>
<dbReference type="VEuPathDB" id="FungiDB:F4678DRAFT_181477"/>
<protein>
    <recommendedName>
        <fullName evidence="12">Fatty acid desaturase domain-containing protein</fullName>
    </recommendedName>
</protein>